<proteinExistence type="predicted"/>
<organism evidence="3 4">
    <name type="scientific">Pseudolactococcus hodotermopsidis</name>
    <dbReference type="NCBI Taxonomy" id="2709157"/>
    <lineage>
        <taxon>Bacteria</taxon>
        <taxon>Bacillati</taxon>
        <taxon>Bacillota</taxon>
        <taxon>Bacilli</taxon>
        <taxon>Lactobacillales</taxon>
        <taxon>Streptococcaceae</taxon>
        <taxon>Pseudolactococcus</taxon>
    </lineage>
</organism>
<dbReference type="GO" id="GO:0003700">
    <property type="term" value="F:DNA-binding transcription factor activity"/>
    <property type="evidence" value="ECO:0007669"/>
    <property type="project" value="InterPro"/>
</dbReference>
<dbReference type="SMART" id="SM00422">
    <property type="entry name" value="HTH_MERR"/>
    <property type="match status" value="1"/>
</dbReference>
<dbReference type="PANTHER" id="PTHR30204">
    <property type="entry name" value="REDOX-CYCLING DRUG-SENSING TRANSCRIPTIONAL ACTIVATOR SOXR"/>
    <property type="match status" value="1"/>
</dbReference>
<dbReference type="Pfam" id="PF13411">
    <property type="entry name" value="MerR_1"/>
    <property type="match status" value="1"/>
</dbReference>
<sequence length="146" mass="16644">MTQTLKEFADYLGVTTDTIRHYEKIGLLTPARKANNYRAFGATELEKMKYIEVMKAGAFSLKEIQFFMNLLYGSQSTGDCVQISQNILTQKIIEFEEQIAIYQKMIAMCQAFLPMIATVGETSKMTDLTATVDEMFELIRLKRIGD</sequence>
<name>A0A6A0B9P3_9LACT</name>
<evidence type="ECO:0000313" key="4">
    <source>
        <dbReference type="Proteomes" id="UP000480303"/>
    </source>
</evidence>
<dbReference type="InterPro" id="IPR047057">
    <property type="entry name" value="MerR_fam"/>
</dbReference>
<reference evidence="3 4" key="1">
    <citation type="submission" date="2020-02" db="EMBL/GenBank/DDBJ databases">
        <title>Draft genome sequence of Lactococcus sp. Hs30E4-3.</title>
        <authorList>
            <person name="Noda S."/>
            <person name="Yuki M."/>
            <person name="Ohkuma M."/>
        </authorList>
    </citation>
    <scope>NUCLEOTIDE SEQUENCE [LARGE SCALE GENOMIC DNA]</scope>
    <source>
        <strain evidence="3 4">Hs30E4-3</strain>
    </source>
</reference>
<keyword evidence="4" id="KW-1185">Reference proteome</keyword>
<dbReference type="InterPro" id="IPR009061">
    <property type="entry name" value="DNA-bd_dom_put_sf"/>
</dbReference>
<dbReference type="CDD" id="cd00592">
    <property type="entry name" value="HTH_MerR-like"/>
    <property type="match status" value="1"/>
</dbReference>
<comment type="caution">
    <text evidence="3">The sequence shown here is derived from an EMBL/GenBank/DDBJ whole genome shotgun (WGS) entry which is preliminary data.</text>
</comment>
<protein>
    <recommendedName>
        <fullName evidence="2">HTH merR-type domain-containing protein</fullName>
    </recommendedName>
</protein>
<dbReference type="EMBL" id="BLLI01000014">
    <property type="protein sequence ID" value="GFH42169.1"/>
    <property type="molecule type" value="Genomic_DNA"/>
</dbReference>
<accession>A0A6A0B9P3</accession>
<evidence type="ECO:0000259" key="2">
    <source>
        <dbReference type="PROSITE" id="PS50937"/>
    </source>
</evidence>
<dbReference type="PRINTS" id="PR00040">
    <property type="entry name" value="HTHMERR"/>
</dbReference>
<gene>
    <name evidence="3" type="ORF">Hs30E_07200</name>
</gene>
<feature type="domain" description="HTH merR-type" evidence="2">
    <location>
        <begin position="1"/>
        <end position="70"/>
    </location>
</feature>
<keyword evidence="1" id="KW-0238">DNA-binding</keyword>
<dbReference type="Gene3D" id="1.10.1660.10">
    <property type="match status" value="1"/>
</dbReference>
<evidence type="ECO:0000313" key="3">
    <source>
        <dbReference type="EMBL" id="GFH42169.1"/>
    </source>
</evidence>
<dbReference type="AlphaFoldDB" id="A0A6A0B9P3"/>
<evidence type="ECO:0000256" key="1">
    <source>
        <dbReference type="ARBA" id="ARBA00023125"/>
    </source>
</evidence>
<dbReference type="Proteomes" id="UP000480303">
    <property type="component" value="Unassembled WGS sequence"/>
</dbReference>
<dbReference type="PROSITE" id="PS50937">
    <property type="entry name" value="HTH_MERR_2"/>
    <property type="match status" value="1"/>
</dbReference>
<dbReference type="InterPro" id="IPR000551">
    <property type="entry name" value="MerR-type_HTH_dom"/>
</dbReference>
<dbReference type="RefSeq" id="WP_172208026.1">
    <property type="nucleotide sequence ID" value="NZ_BLLI01000014.1"/>
</dbReference>
<dbReference type="GO" id="GO:0003677">
    <property type="term" value="F:DNA binding"/>
    <property type="evidence" value="ECO:0007669"/>
    <property type="project" value="UniProtKB-KW"/>
</dbReference>
<dbReference type="PANTHER" id="PTHR30204:SF97">
    <property type="entry name" value="MERR FAMILY REGULATORY PROTEIN"/>
    <property type="match status" value="1"/>
</dbReference>
<dbReference type="SUPFAM" id="SSF46955">
    <property type="entry name" value="Putative DNA-binding domain"/>
    <property type="match status" value="1"/>
</dbReference>